<evidence type="ECO:0000259" key="5">
    <source>
        <dbReference type="PROSITE" id="PS50002"/>
    </source>
</evidence>
<dbReference type="InterPro" id="IPR036028">
    <property type="entry name" value="SH3-like_dom_sf"/>
</dbReference>
<feature type="domain" description="SH3" evidence="5">
    <location>
        <begin position="137"/>
        <end position="196"/>
    </location>
</feature>
<dbReference type="Gene3D" id="2.30.30.40">
    <property type="entry name" value="SH3 Domains"/>
    <property type="match status" value="7"/>
</dbReference>
<dbReference type="PANTHER" id="PTHR22834:SF20">
    <property type="entry name" value="SH3 DOMAIN-CONTAINING PROTEIN"/>
    <property type="match status" value="1"/>
</dbReference>
<feature type="compositionally biased region" description="Polar residues" evidence="4">
    <location>
        <begin position="644"/>
        <end position="655"/>
    </location>
</feature>
<dbReference type="InterPro" id="IPR027267">
    <property type="entry name" value="AH/BAR_dom_sf"/>
</dbReference>
<evidence type="ECO:0000256" key="3">
    <source>
        <dbReference type="PROSITE-ProRule" id="PRU00192"/>
    </source>
</evidence>
<dbReference type="Pfam" id="PF00018">
    <property type="entry name" value="SH3_1"/>
    <property type="match status" value="4"/>
</dbReference>
<feature type="domain" description="SH3" evidence="5">
    <location>
        <begin position="66"/>
        <end position="125"/>
    </location>
</feature>
<keyword evidence="2" id="KW-0344">Guanine-nucleotide releasing factor</keyword>
<evidence type="ECO:0000259" key="6">
    <source>
        <dbReference type="PROSITE" id="PS50010"/>
    </source>
</evidence>
<dbReference type="Pfam" id="PF03114">
    <property type="entry name" value="BAR"/>
    <property type="match status" value="1"/>
</dbReference>
<feature type="compositionally biased region" description="Low complexity" evidence="4">
    <location>
        <begin position="675"/>
        <end position="686"/>
    </location>
</feature>
<feature type="domain" description="SH3" evidence="5">
    <location>
        <begin position="1740"/>
        <end position="1799"/>
    </location>
</feature>
<accession>A0AAW0XKC5</accession>
<proteinExistence type="predicted"/>
<feature type="domain" description="SH3" evidence="5">
    <location>
        <begin position="2"/>
        <end position="61"/>
    </location>
</feature>
<feature type="compositionally biased region" description="Low complexity" evidence="4">
    <location>
        <begin position="789"/>
        <end position="813"/>
    </location>
</feature>
<feature type="compositionally biased region" description="Polar residues" evidence="4">
    <location>
        <begin position="952"/>
        <end position="969"/>
    </location>
</feature>
<feature type="region of interest" description="Disordered" evidence="4">
    <location>
        <begin position="884"/>
        <end position="1001"/>
    </location>
</feature>
<evidence type="ECO:0000256" key="4">
    <source>
        <dbReference type="SAM" id="MobiDB-lite"/>
    </source>
</evidence>
<dbReference type="InterPro" id="IPR000219">
    <property type="entry name" value="DH_dom"/>
</dbReference>
<dbReference type="SMART" id="SM00326">
    <property type="entry name" value="SH3"/>
    <property type="match status" value="7"/>
</dbReference>
<dbReference type="SUPFAM" id="SSF50044">
    <property type="entry name" value="SH3-domain"/>
    <property type="match status" value="7"/>
</dbReference>
<dbReference type="PROSITE" id="PS50010">
    <property type="entry name" value="DH_2"/>
    <property type="match status" value="1"/>
</dbReference>
<dbReference type="SUPFAM" id="SSF103657">
    <property type="entry name" value="BAR/IMD domain-like"/>
    <property type="match status" value="1"/>
</dbReference>
<dbReference type="EMBL" id="JARKIK010000036">
    <property type="protein sequence ID" value="KAK8739641.1"/>
    <property type="molecule type" value="Genomic_DNA"/>
</dbReference>
<feature type="region of interest" description="Disordered" evidence="4">
    <location>
        <begin position="1618"/>
        <end position="1654"/>
    </location>
</feature>
<dbReference type="Pfam" id="PF07653">
    <property type="entry name" value="SH3_2"/>
    <property type="match status" value="1"/>
</dbReference>
<feature type="compositionally biased region" description="Polar residues" evidence="4">
    <location>
        <begin position="1645"/>
        <end position="1654"/>
    </location>
</feature>
<feature type="region of interest" description="Disordered" evidence="4">
    <location>
        <begin position="789"/>
        <end position="852"/>
    </location>
</feature>
<feature type="domain" description="DH" evidence="6">
    <location>
        <begin position="1051"/>
        <end position="1163"/>
    </location>
</feature>
<name>A0AAW0XKC5_CHEQU</name>
<keyword evidence="9" id="KW-1185">Reference proteome</keyword>
<dbReference type="Gene3D" id="1.20.900.10">
    <property type="entry name" value="Dbl homology (DH) domain"/>
    <property type="match status" value="1"/>
</dbReference>
<dbReference type="InterPro" id="IPR004148">
    <property type="entry name" value="BAR_dom"/>
</dbReference>
<dbReference type="PROSITE" id="PS51021">
    <property type="entry name" value="BAR"/>
    <property type="match status" value="1"/>
</dbReference>
<dbReference type="InterPro" id="IPR051492">
    <property type="entry name" value="Dynamin-Rho_GEF"/>
</dbReference>
<feature type="domain" description="SH3" evidence="5">
    <location>
        <begin position="496"/>
        <end position="555"/>
    </location>
</feature>
<reference evidence="8 9" key="1">
    <citation type="journal article" date="2024" name="BMC Genomics">
        <title>Genome assembly of redclaw crayfish (Cherax quadricarinatus) provides insights into its immune adaptation and hypoxia tolerance.</title>
        <authorList>
            <person name="Liu Z."/>
            <person name="Zheng J."/>
            <person name="Li H."/>
            <person name="Fang K."/>
            <person name="Wang S."/>
            <person name="He J."/>
            <person name="Zhou D."/>
            <person name="Weng S."/>
            <person name="Chi M."/>
            <person name="Gu Z."/>
            <person name="He J."/>
            <person name="Li F."/>
            <person name="Wang M."/>
        </authorList>
    </citation>
    <scope>NUCLEOTIDE SEQUENCE [LARGE SCALE GENOMIC DNA]</scope>
    <source>
        <strain evidence="8">ZL_2023a</strain>
    </source>
</reference>
<dbReference type="InterPro" id="IPR035899">
    <property type="entry name" value="DBL_dom_sf"/>
</dbReference>
<sequence>MKAGDVCRCISDFTGVSQDELTVAKNDIVQVHSVVDRHWLEGESGGSIGRVPSSILVKIELPPHPSHLPLFVASAEFMPSQPGDLGLARGDFVIGLNPIDESWWCGEVNGHKGIFPLNFVWSINKDIIEEEDTREKPVKMRGKVKMSLQAQLPEELDLYTGDIVNITHVVDKDYFRGEVNGATGTFPRSFVDVLEETSVPLSAAVYPEESNPLPFSIVPSDTPELSADFALQDMTRASLPFSDLKVPVPSVEHIAPATDYSLPDSGIRSTAAVCQPVEHIFDAPVTLSKTSSYWKTVGNIDDADIFDDDYFKKNMPCMFSSSQGSGNASTSHANGTCLITPFISQASASPFSSLNYRYENIDESPVLPDKSFNDRSALTSEITMGADTVSSKATDINHRYENILPANSQPVVIDGAIQSVTDSVDVCEDEPKPSAFSSVPGMEDVSALNSLSQKVDDYFSKNLLEDGDKQTCSMNKNSLIQDFSKLSSGYNEDNTGIEPYGRALFSFRAQYPNELTFKKGDIVHLLKHVDSHWTLGTVRGSKGIFPTSYVDIIVDCLYNEEELFLARSEAVLQVKYLGYARAEFDFHAVEPGDMSLAKGDILKVLKYVDNNWVIVENITGSKGMCPQNYLSIPTEGVLGDSGELNAQTTNSCTETATKRESRLPVKDAQHDRSRSSSPFSPSGYRRSYNKNDFGSIKKQEVDPVLAKTVASLDITLRSNVGQPDKKGSESIFTKREVCPSEINDQPAIEEEPVESIVTASLSKLSLADVAANNCISESSQETQRILTSVSQSSNTTVSSSTTSALKTSSLAVSQTASGTTVSKPPAVAPRSLNIPPVPPRTKVYRSDSSKSIPEPTAIVTAANSKAGEIVDGVKTGETVASVPVAKPPRQLKRLSKSDPVSQEPVYAKVQKPRLAAKPSLKTCQRKSVDETGAAKASLTRSDSASFPDDVSRVSTSSEGIYSTVANDGSCSPVLAPQRPAPPPPLKTFDNCDDGQDYYSLPPEESEMVSMQELAISAGGRAESVASAGEAGTDDGTATAEQTRSAHGDEVVGRIFLLCADELCDVYKVYCSNHNVAVEPLLKQYIEEAEPAAFLQWVLGELQQHKIQLMDMRSVLIKPVQRVLKYPLFLDRLVSETPHAHPDYVDLLEAKSKMANVAKEINDYTKRLDLVNKYRYESDQSLQSKMQRVSLHSVAKKSARLSTLVSEMLGIMSQTKDPDFDEEVAKFRCVQKAAAAVTQNIGAVVQSIKARHKAELKLAKGLVGTLHQAARAPQIEAVQKAASDSCNKLFEMFDKFVQERILLPANQLLCFCEVPERLILKRNDKILDYDNAQYKLDKNKDPTRTRILEEELSIAKGTYEALNTQLMMDLPQFISSGTEIMILVTRTLVAARMYLQGHLAQLYLRLAQVPGLTYTGEEDMLAQFRVKYLQQLGEFRQLSFIPADTLQRTLPRAKPRGRKSLDSASLKKEAPESVKKKVLGSYPAEIIYVVTEVHTPSEVMELTLYPGDHVALLKNKDPLGRCDRWFVDDGENKGFARATSLKPLQGQSRIGNSMALPSATSHSTTPSSLPAVTLAPRPSTLPRAAPTPPIPERPPRYEDLFPATSGGPGIPSQVTGYPAVGQQVPPPRYTPGSLNPPPLPVKPGFQEQSSSTFYSQISESEYYSPPLDTQPSNEYNSPISEEDNNIYEEIDQDAVDGGVGQEEEDKESSPIYEVIEDGQLVQDSALSVDTQLSFLPGLEAEEPQFYYALYNFGGSDSTQLNLVAGQVVLILHAKSSDWWFVEDRNGKQGYVPATYLAKYS</sequence>
<feature type="compositionally biased region" description="Basic and acidic residues" evidence="4">
    <location>
        <begin position="656"/>
        <end position="674"/>
    </location>
</feature>
<feature type="compositionally biased region" description="Pro residues" evidence="4">
    <location>
        <begin position="1623"/>
        <end position="1640"/>
    </location>
</feature>
<dbReference type="SMART" id="SM00721">
    <property type="entry name" value="BAR"/>
    <property type="match status" value="1"/>
</dbReference>
<dbReference type="Gene3D" id="1.20.1270.60">
    <property type="entry name" value="Arfaptin homology (AH) domain/BAR domain"/>
    <property type="match status" value="1"/>
</dbReference>
<gene>
    <name evidence="8" type="ORF">OTU49_003443</name>
</gene>
<protein>
    <recommendedName>
        <fullName evidence="10">Endophilin-A</fullName>
    </recommendedName>
</protein>
<dbReference type="Proteomes" id="UP001445076">
    <property type="component" value="Unassembled WGS sequence"/>
</dbReference>
<dbReference type="PROSITE" id="PS50002">
    <property type="entry name" value="SH3"/>
    <property type="match status" value="6"/>
</dbReference>
<feature type="domain" description="SH3" evidence="5">
    <location>
        <begin position="575"/>
        <end position="635"/>
    </location>
</feature>
<dbReference type="PRINTS" id="PR00499">
    <property type="entry name" value="P67PHOX"/>
</dbReference>
<evidence type="ECO:0000313" key="9">
    <source>
        <dbReference type="Proteomes" id="UP001445076"/>
    </source>
</evidence>
<feature type="region of interest" description="Disordered" evidence="4">
    <location>
        <begin position="1546"/>
        <end position="1596"/>
    </location>
</feature>
<organism evidence="8 9">
    <name type="scientific">Cherax quadricarinatus</name>
    <name type="common">Australian red claw crayfish</name>
    <dbReference type="NCBI Taxonomy" id="27406"/>
    <lineage>
        <taxon>Eukaryota</taxon>
        <taxon>Metazoa</taxon>
        <taxon>Ecdysozoa</taxon>
        <taxon>Arthropoda</taxon>
        <taxon>Crustacea</taxon>
        <taxon>Multicrustacea</taxon>
        <taxon>Malacostraca</taxon>
        <taxon>Eumalacostraca</taxon>
        <taxon>Eucarida</taxon>
        <taxon>Decapoda</taxon>
        <taxon>Pleocyemata</taxon>
        <taxon>Astacidea</taxon>
        <taxon>Parastacoidea</taxon>
        <taxon>Parastacidae</taxon>
        <taxon>Cherax</taxon>
    </lineage>
</organism>
<comment type="caution">
    <text evidence="8">The sequence shown here is derived from an EMBL/GenBank/DDBJ whole genome shotgun (WGS) entry which is preliminary data.</text>
</comment>
<dbReference type="GO" id="GO:0005085">
    <property type="term" value="F:guanyl-nucleotide exchange factor activity"/>
    <property type="evidence" value="ECO:0007669"/>
    <property type="project" value="UniProtKB-KW"/>
</dbReference>
<dbReference type="PANTHER" id="PTHR22834">
    <property type="entry name" value="NUCLEAR FUSION PROTEIN FUS2"/>
    <property type="match status" value="1"/>
</dbReference>
<dbReference type="SUPFAM" id="SSF48065">
    <property type="entry name" value="DBL homology domain (DH-domain)"/>
    <property type="match status" value="1"/>
</dbReference>
<feature type="region of interest" description="Disordered" evidence="4">
    <location>
        <begin position="640"/>
        <end position="686"/>
    </location>
</feature>
<evidence type="ECO:0000256" key="1">
    <source>
        <dbReference type="ARBA" id="ARBA00022443"/>
    </source>
</evidence>
<feature type="compositionally biased region" description="Low complexity" evidence="4">
    <location>
        <begin position="1554"/>
        <end position="1570"/>
    </location>
</feature>
<dbReference type="InterPro" id="IPR001452">
    <property type="entry name" value="SH3_domain"/>
</dbReference>
<evidence type="ECO:0000259" key="7">
    <source>
        <dbReference type="PROSITE" id="PS51021"/>
    </source>
</evidence>
<dbReference type="Pfam" id="PF00621">
    <property type="entry name" value="RhoGEF"/>
    <property type="match status" value="1"/>
</dbReference>
<evidence type="ECO:0000256" key="2">
    <source>
        <dbReference type="ARBA" id="ARBA00022658"/>
    </source>
</evidence>
<evidence type="ECO:0000313" key="8">
    <source>
        <dbReference type="EMBL" id="KAK8739641.1"/>
    </source>
</evidence>
<feature type="region of interest" description="Disordered" evidence="4">
    <location>
        <begin position="1021"/>
        <end position="1044"/>
    </location>
</feature>
<keyword evidence="1 3" id="KW-0728">SH3 domain</keyword>
<dbReference type="SMART" id="SM00325">
    <property type="entry name" value="RhoGEF"/>
    <property type="match status" value="1"/>
</dbReference>
<evidence type="ECO:0008006" key="10">
    <source>
        <dbReference type="Google" id="ProtNLM"/>
    </source>
</evidence>
<dbReference type="CDD" id="cd00174">
    <property type="entry name" value="SH3"/>
    <property type="match status" value="2"/>
</dbReference>
<dbReference type="GO" id="GO:0005737">
    <property type="term" value="C:cytoplasm"/>
    <property type="evidence" value="ECO:0007669"/>
    <property type="project" value="InterPro"/>
</dbReference>
<feature type="domain" description="BAR" evidence="7">
    <location>
        <begin position="1204"/>
        <end position="1418"/>
    </location>
</feature>